<accession>A0ACD3ALL6</accession>
<reference evidence="1 2" key="1">
    <citation type="journal article" date="2019" name="Nat. Ecol. Evol.">
        <title>Megaphylogeny resolves global patterns of mushroom evolution.</title>
        <authorList>
            <person name="Varga T."/>
            <person name="Krizsan K."/>
            <person name="Foldi C."/>
            <person name="Dima B."/>
            <person name="Sanchez-Garcia M."/>
            <person name="Sanchez-Ramirez S."/>
            <person name="Szollosi G.J."/>
            <person name="Szarkandi J.G."/>
            <person name="Papp V."/>
            <person name="Albert L."/>
            <person name="Andreopoulos W."/>
            <person name="Angelini C."/>
            <person name="Antonin V."/>
            <person name="Barry K.W."/>
            <person name="Bougher N.L."/>
            <person name="Buchanan P."/>
            <person name="Buyck B."/>
            <person name="Bense V."/>
            <person name="Catcheside P."/>
            <person name="Chovatia M."/>
            <person name="Cooper J."/>
            <person name="Damon W."/>
            <person name="Desjardin D."/>
            <person name="Finy P."/>
            <person name="Geml J."/>
            <person name="Haridas S."/>
            <person name="Hughes K."/>
            <person name="Justo A."/>
            <person name="Karasinski D."/>
            <person name="Kautmanova I."/>
            <person name="Kiss B."/>
            <person name="Kocsube S."/>
            <person name="Kotiranta H."/>
            <person name="LaButti K.M."/>
            <person name="Lechner B.E."/>
            <person name="Liimatainen K."/>
            <person name="Lipzen A."/>
            <person name="Lukacs Z."/>
            <person name="Mihaltcheva S."/>
            <person name="Morgado L.N."/>
            <person name="Niskanen T."/>
            <person name="Noordeloos M.E."/>
            <person name="Ohm R.A."/>
            <person name="Ortiz-Santana B."/>
            <person name="Ovrebo C."/>
            <person name="Racz N."/>
            <person name="Riley R."/>
            <person name="Savchenko A."/>
            <person name="Shiryaev A."/>
            <person name="Soop K."/>
            <person name="Spirin V."/>
            <person name="Szebenyi C."/>
            <person name="Tomsovsky M."/>
            <person name="Tulloss R.E."/>
            <person name="Uehling J."/>
            <person name="Grigoriev I.V."/>
            <person name="Vagvolgyi C."/>
            <person name="Papp T."/>
            <person name="Martin F.M."/>
            <person name="Miettinen O."/>
            <person name="Hibbett D.S."/>
            <person name="Nagy L.G."/>
        </authorList>
    </citation>
    <scope>NUCLEOTIDE SEQUENCE [LARGE SCALE GENOMIC DNA]</scope>
    <source>
        <strain evidence="1 2">NL-1719</strain>
    </source>
</reference>
<evidence type="ECO:0000313" key="2">
    <source>
        <dbReference type="Proteomes" id="UP000308600"/>
    </source>
</evidence>
<organism evidence="1 2">
    <name type="scientific">Pluteus cervinus</name>
    <dbReference type="NCBI Taxonomy" id="181527"/>
    <lineage>
        <taxon>Eukaryota</taxon>
        <taxon>Fungi</taxon>
        <taxon>Dikarya</taxon>
        <taxon>Basidiomycota</taxon>
        <taxon>Agaricomycotina</taxon>
        <taxon>Agaricomycetes</taxon>
        <taxon>Agaricomycetidae</taxon>
        <taxon>Agaricales</taxon>
        <taxon>Pluteineae</taxon>
        <taxon>Pluteaceae</taxon>
        <taxon>Pluteus</taxon>
    </lineage>
</organism>
<keyword evidence="2" id="KW-1185">Reference proteome</keyword>
<gene>
    <name evidence="1" type="ORF">BDN72DRAFT_771498</name>
</gene>
<evidence type="ECO:0000313" key="1">
    <source>
        <dbReference type="EMBL" id="TFK66803.1"/>
    </source>
</evidence>
<dbReference type="Proteomes" id="UP000308600">
    <property type="component" value="Unassembled WGS sequence"/>
</dbReference>
<name>A0ACD3ALL6_9AGAR</name>
<proteinExistence type="predicted"/>
<sequence length="274" mass="31008">MWGSSTRNTRIERLWVEVGSQFARLWRAFFFRLERSNYLDRTDASHLWLIHLLFMNEINDDCDEFTLNWNTHPLSGKGRGQSPQDLYLLGQIEHGIYVDECEGLTAEEINAVYGIEGEPQRRPAGVGAGTTPSEFESDDEGQSDRGDAMDVDEETGEDVRMEVDVDEYESDDDNPGNIVHAPENTNPFATDGDFDAFRQALESLEATDIIPDGYGLRPEEWGADGYPVIETIHNGQLGKGRRSFMIPLPDEVWRPRAVRWARAHYLLNAVLAVA</sequence>
<dbReference type="EMBL" id="ML208393">
    <property type="protein sequence ID" value="TFK66803.1"/>
    <property type="molecule type" value="Genomic_DNA"/>
</dbReference>
<protein>
    <submittedName>
        <fullName evidence="1">Uncharacterized protein</fullName>
    </submittedName>
</protein>